<organism evidence="2 3">
    <name type="scientific">Archangium violaceum Cb vi76</name>
    <dbReference type="NCBI Taxonomy" id="1406225"/>
    <lineage>
        <taxon>Bacteria</taxon>
        <taxon>Pseudomonadati</taxon>
        <taxon>Myxococcota</taxon>
        <taxon>Myxococcia</taxon>
        <taxon>Myxococcales</taxon>
        <taxon>Cystobacterineae</taxon>
        <taxon>Archangiaceae</taxon>
        <taxon>Archangium</taxon>
    </lineage>
</organism>
<comment type="caution">
    <text evidence="2">The sequence shown here is derived from an EMBL/GenBank/DDBJ whole genome shotgun (WGS) entry which is preliminary data.</text>
</comment>
<sequence length="1751" mass="193307">MAGNEYPFIKQGEQQHPPENAGPMTRVYPIDDYTISPEILAHATRYHFIKVPLIGQFNPLAGVDNWCGRTSSSMLWNYHQLAAGKVKSRDDYISQWRGPDGKGQMNLRFPSGDIAFVLPSGEYAFLGQLDKAFTAALEESTILPDAADRNQRLRDAERIRSSLDDQRKHLGKILQSLADNNPTLIYTGMSTSYGGHIILICGFCEMPDSDGSIKLWLLIADPSPPKLTKGPMCTSVGTGDEDDCKYLSNLKEGHNALVSIVKGDWLKSRGFLYLVRASKFFERNTFAGDRALWMDDFLNKKPGGYIIHKPTPTPLDPRLVLTKNVISSICFPLQENPYVLSSPIRYFAQAETAGTGFYPLGSNQALHGGIHLPPASSDHPVRSIAPGYIVAARLSKNPATTPVLDFLSSHNGFVLVRHEAVEPHQPDKAPANDMSAGDTQAPAPKPLPFYSLYMHMPPTDWPKRQPKEPSKRQTQKQPGPPDLSVEVPWLRRFYLARQGAVVNLSAERGQIGQIFWSAADLPSDGNADECEIHASLKDLDLTQKWKLRGGNRYLGYAKRPPGDLKQGYKALQAGAVVTFSSPFLNVGHGDVLGLIQPDARLESHGCLHWEILAPTARDNAIEKAWKLAKKLALKLPELAEAGDGKDNLLEEEELEELLLEKLPTDKDKEEATLILAAIKKKSHTGFKNAMSRFIGSTSTFAELPANQQLTEPTLSAALTRAQCAAMKFYAITLNIDNKSYRVAPEKDRRLPFPVTIKYLVRGTNGQADRSIAEANVMLNEEELEKPLIKLHLKVPADADAIDIITPHFHLDASVSKQDEVRTSLARSLLAARWRGVVLKHTTEWSLDGLKKLVHKLCEEDLLETPPGESDKAFEEVKPTAWYGIDQGKLEEPPEDGQKQASASPKPHPVVEIPVLGRDGQEASLFDERAGMLPRSGEVLNVHPVTFLWLLKLLQENNDLNLVTEFTPDASGGSGDVQNGDTPQFWGWFPHDSKPTVVGKPLSVVSIRRDWGHGPVKLVAEQLGGNSSGPSREIELAAGKYKDGVFSATVVPYFWGQWKLKHKGHENATPQTQGGVEAPVIVTVPEPRLAESFAPQKEPKTGLYGSELHFLENCPESLAGYLVYQFTKVALPLGKEFPEAEHWQLDDETAGYIVGLKKGAKNVTTHYTLSDYLNASDNAQRVSVDLCRAVESFRKASKTRLRVIDLSEDGRTATLEAPSGAKLDALLACASGQQPNAYDTGITVSEHEEEGPKKRKKKVIRVEFSAMRTPRPLRWQDASHGNHVYATRLTKNDGPLVEHEGFLTGLQPKKKDAKVSASFWWSSYRKVASTKDFKLSKHLADQVEALRSHFGKPLRIETVSEDGLSVGVRCNDWEKKKASLETAARALTYQKQDQVEPSFIPQKLAFVELVSPSKKGQSKPPRAGAKKGQQEKKREVLMLSVEPPELSTSGWLCLDFDPRDIFAALLRQAAPTPDERVWLKMSFLAPNGRGIEAYEGPNRSLVQAPGATDAAGGLRAGVEGVFKTLAQPGFESVRVTVVGQKLAIRIPLRGSKADWLNAKPVILVDKKPYPVKPNSTGLELLLPLTEQTRDRVEVEANITNPEAMFDGERIAIAPVRWSGSTIPVVGPLRREEEEPGKLTFRARALCFPTRALPLKLRCTLVSSPLQQSPLAGPKDKRKKKKKFRTEFFVRNAHVTYEKPDLNGEFGAELDVSTLEPGATYRFELVPGTPDGKFAGGRAGPLHLDYTAPALEH</sequence>
<evidence type="ECO:0000256" key="1">
    <source>
        <dbReference type="SAM" id="MobiDB-lite"/>
    </source>
</evidence>
<accession>A0A084SGT6</accession>
<reference evidence="2 3" key="1">
    <citation type="submission" date="2014-07" db="EMBL/GenBank/DDBJ databases">
        <title>Draft Genome Sequence of Gephyronic Acid Producer, Cystobacter violaceus Strain Cb vi76.</title>
        <authorList>
            <person name="Stevens D.C."/>
            <person name="Young J."/>
            <person name="Carmichael R."/>
            <person name="Tan J."/>
            <person name="Taylor R.E."/>
        </authorList>
    </citation>
    <scope>NUCLEOTIDE SEQUENCE [LARGE SCALE GENOMIC DNA]</scope>
    <source>
        <strain evidence="2 3">Cb vi76</strain>
    </source>
</reference>
<name>A0A084SGT6_9BACT</name>
<feature type="region of interest" description="Disordered" evidence="1">
    <location>
        <begin position="1410"/>
        <end position="1431"/>
    </location>
</feature>
<proteinExistence type="predicted"/>
<feature type="compositionally biased region" description="Basic and acidic residues" evidence="1">
    <location>
        <begin position="461"/>
        <end position="471"/>
    </location>
</feature>
<feature type="region of interest" description="Disordered" evidence="1">
    <location>
        <begin position="1"/>
        <end position="24"/>
    </location>
</feature>
<feature type="region of interest" description="Disordered" evidence="1">
    <location>
        <begin position="458"/>
        <end position="483"/>
    </location>
</feature>
<protein>
    <submittedName>
        <fullName evidence="2">Uncharacterized protein</fullName>
    </submittedName>
</protein>
<feature type="region of interest" description="Disordered" evidence="1">
    <location>
        <begin position="886"/>
        <end position="910"/>
    </location>
</feature>
<evidence type="ECO:0000313" key="2">
    <source>
        <dbReference type="EMBL" id="KFA87671.1"/>
    </source>
</evidence>
<dbReference type="EMBL" id="JPMI01000352">
    <property type="protein sequence ID" value="KFA87671.1"/>
    <property type="molecule type" value="Genomic_DNA"/>
</dbReference>
<dbReference type="Proteomes" id="UP000028547">
    <property type="component" value="Unassembled WGS sequence"/>
</dbReference>
<evidence type="ECO:0000313" key="3">
    <source>
        <dbReference type="Proteomes" id="UP000028547"/>
    </source>
</evidence>
<gene>
    <name evidence="2" type="ORF">Q664_46125</name>
</gene>
<dbReference type="RefSeq" id="WP_043411445.1">
    <property type="nucleotide sequence ID" value="NZ_JPMI01000352.1"/>
</dbReference>
<feature type="compositionally biased region" description="Basic and acidic residues" evidence="1">
    <location>
        <begin position="887"/>
        <end position="897"/>
    </location>
</feature>